<evidence type="ECO:0000313" key="2">
    <source>
        <dbReference type="EMBL" id="TDP94971.1"/>
    </source>
</evidence>
<dbReference type="Proteomes" id="UP000295444">
    <property type="component" value="Unassembled WGS sequence"/>
</dbReference>
<dbReference type="RefSeq" id="WP_133852374.1">
    <property type="nucleotide sequence ID" value="NZ_SNXZ01000005.1"/>
</dbReference>
<dbReference type="EMBL" id="SNXZ01000005">
    <property type="protein sequence ID" value="TDP94971.1"/>
    <property type="molecule type" value="Genomic_DNA"/>
</dbReference>
<accession>A0A4R6S5N7</accession>
<protein>
    <submittedName>
        <fullName evidence="2">Uncharacterized protein</fullName>
    </submittedName>
</protein>
<reference evidence="2 3" key="1">
    <citation type="submission" date="2019-03" db="EMBL/GenBank/DDBJ databases">
        <title>Genomic Encyclopedia of Type Strains, Phase IV (KMG-IV): sequencing the most valuable type-strain genomes for metagenomic binning, comparative biology and taxonomic classification.</title>
        <authorList>
            <person name="Goeker M."/>
        </authorList>
    </citation>
    <scope>NUCLEOTIDE SEQUENCE [LARGE SCALE GENOMIC DNA]</scope>
    <source>
        <strain evidence="2 3">DSM 45361</strain>
    </source>
</reference>
<dbReference type="AlphaFoldDB" id="A0A4R6S5N7"/>
<dbReference type="OrthoDB" id="3684268at2"/>
<name>A0A4R6S5N7_LABRH</name>
<gene>
    <name evidence="2" type="ORF">EV186_105203</name>
</gene>
<keyword evidence="1" id="KW-0732">Signal</keyword>
<evidence type="ECO:0000256" key="1">
    <source>
        <dbReference type="SAM" id="SignalP"/>
    </source>
</evidence>
<comment type="caution">
    <text evidence="2">The sequence shown here is derived from an EMBL/GenBank/DDBJ whole genome shotgun (WGS) entry which is preliminary data.</text>
</comment>
<feature type="chain" id="PRO_5020241740" evidence="1">
    <location>
        <begin position="30"/>
        <end position="329"/>
    </location>
</feature>
<feature type="signal peptide" evidence="1">
    <location>
        <begin position="1"/>
        <end position="29"/>
    </location>
</feature>
<sequence length="329" mass="33800">MRKRLVSSLATTAMVLAAVFVGSTAPAQAVTSKDFGPVVITGIPVSQSPALQLVVPLATIDSPQLAAGSNAYVYSELNASAADQVNLVDNEIRCTGAGASNVVMGENILPATGDPAHQNIKLITRFLVTATSAGVISCTLYLRTSSTSAHVAKETVQGNVRFASYSIPGDVDGVAIQKSLPAGNTVLSSTVVAPVLDRVIPAGYTKVDVVADMEFHWCSTNCTQQFAKARFALTVTTSGGTNCSSAPVAQTDEYVARGVNHAAIPLYTTVAVQPGCTHLHAQVTSTYLSGNVGLVGGAAAGLTDTTGHSGDLPNHTSAMTHMFALPRTG</sequence>
<organism evidence="2 3">
    <name type="scientific">Labedaea rhizosphaerae</name>
    <dbReference type="NCBI Taxonomy" id="598644"/>
    <lineage>
        <taxon>Bacteria</taxon>
        <taxon>Bacillati</taxon>
        <taxon>Actinomycetota</taxon>
        <taxon>Actinomycetes</taxon>
        <taxon>Pseudonocardiales</taxon>
        <taxon>Pseudonocardiaceae</taxon>
        <taxon>Labedaea</taxon>
    </lineage>
</organism>
<evidence type="ECO:0000313" key="3">
    <source>
        <dbReference type="Proteomes" id="UP000295444"/>
    </source>
</evidence>
<keyword evidence="3" id="KW-1185">Reference proteome</keyword>
<proteinExistence type="predicted"/>